<evidence type="ECO:0000259" key="2">
    <source>
        <dbReference type="Pfam" id="PF04471"/>
    </source>
</evidence>
<dbReference type="AlphaFoldDB" id="X1M722"/>
<protein>
    <recommendedName>
        <fullName evidence="2">Restriction endonuclease type IV Mrr domain-containing protein</fullName>
    </recommendedName>
</protein>
<dbReference type="Pfam" id="PF04471">
    <property type="entry name" value="Mrr_cat"/>
    <property type="match status" value="1"/>
</dbReference>
<dbReference type="EMBL" id="BARV01005327">
    <property type="protein sequence ID" value="GAI13896.1"/>
    <property type="molecule type" value="Genomic_DNA"/>
</dbReference>
<organism evidence="3">
    <name type="scientific">marine sediment metagenome</name>
    <dbReference type="NCBI Taxonomy" id="412755"/>
    <lineage>
        <taxon>unclassified sequences</taxon>
        <taxon>metagenomes</taxon>
        <taxon>ecological metagenomes</taxon>
    </lineage>
</organism>
<sequence>MPTAKRKTSEYHKKQIRGYKAVISGMRLERIMEQRLSKQGYKTQTEKLVGRGSKDRFDVFGQREDDWGNREYCIVECKNKPRVTSADVLHFMKKLGNFYKGLPEDIISDKPAIKAILVYSGELPRDAKDAGKASKPSIKFEKV</sequence>
<proteinExistence type="predicted"/>
<dbReference type="GO" id="GO:0003677">
    <property type="term" value="F:DNA binding"/>
    <property type="evidence" value="ECO:0007669"/>
    <property type="project" value="InterPro"/>
</dbReference>
<comment type="caution">
    <text evidence="3">The sequence shown here is derived from an EMBL/GenBank/DDBJ whole genome shotgun (WGS) entry which is preliminary data.</text>
</comment>
<evidence type="ECO:0000313" key="3">
    <source>
        <dbReference type="EMBL" id="GAI13896.1"/>
    </source>
</evidence>
<feature type="domain" description="Restriction endonuclease type IV Mrr" evidence="2">
    <location>
        <begin position="23"/>
        <end position="134"/>
    </location>
</feature>
<feature type="region of interest" description="Disordered" evidence="1">
    <location>
        <begin position="124"/>
        <end position="143"/>
    </location>
</feature>
<dbReference type="GO" id="GO:0004519">
    <property type="term" value="F:endonuclease activity"/>
    <property type="evidence" value="ECO:0007669"/>
    <property type="project" value="InterPro"/>
</dbReference>
<evidence type="ECO:0000256" key="1">
    <source>
        <dbReference type="SAM" id="MobiDB-lite"/>
    </source>
</evidence>
<dbReference type="GO" id="GO:0009307">
    <property type="term" value="P:DNA restriction-modification system"/>
    <property type="evidence" value="ECO:0007669"/>
    <property type="project" value="InterPro"/>
</dbReference>
<dbReference type="InterPro" id="IPR007560">
    <property type="entry name" value="Restrct_endonuc_IV_Mrr"/>
</dbReference>
<name>X1M722_9ZZZZ</name>
<gene>
    <name evidence="3" type="ORF">S06H3_11152</name>
</gene>
<reference evidence="3" key="1">
    <citation type="journal article" date="2014" name="Front. Microbiol.">
        <title>High frequency of phylogenetically diverse reductive dehalogenase-homologous genes in deep subseafloor sedimentary metagenomes.</title>
        <authorList>
            <person name="Kawai M."/>
            <person name="Futagami T."/>
            <person name="Toyoda A."/>
            <person name="Takaki Y."/>
            <person name="Nishi S."/>
            <person name="Hori S."/>
            <person name="Arai W."/>
            <person name="Tsubouchi T."/>
            <person name="Morono Y."/>
            <person name="Uchiyama I."/>
            <person name="Ito T."/>
            <person name="Fujiyama A."/>
            <person name="Inagaki F."/>
            <person name="Takami H."/>
        </authorList>
    </citation>
    <scope>NUCLEOTIDE SEQUENCE</scope>
    <source>
        <strain evidence="3">Expedition CK06-06</strain>
    </source>
</reference>
<accession>X1M722</accession>